<accession>A0A8I1D7B6</accession>
<keyword evidence="1" id="KW-0472">Membrane</keyword>
<organism evidence="2 3">
    <name type="scientific">Rhodococcus erythropolis</name>
    <name type="common">Arthrobacter picolinophilus</name>
    <dbReference type="NCBI Taxonomy" id="1833"/>
    <lineage>
        <taxon>Bacteria</taxon>
        <taxon>Bacillati</taxon>
        <taxon>Actinomycetota</taxon>
        <taxon>Actinomycetes</taxon>
        <taxon>Mycobacteriales</taxon>
        <taxon>Nocardiaceae</taxon>
        <taxon>Rhodococcus</taxon>
        <taxon>Rhodococcus erythropolis group</taxon>
    </lineage>
</organism>
<proteinExistence type="predicted"/>
<feature type="transmembrane region" description="Helical" evidence="1">
    <location>
        <begin position="6"/>
        <end position="33"/>
    </location>
</feature>
<gene>
    <name evidence="2" type="ORF">I3517_15715</name>
</gene>
<evidence type="ECO:0000313" key="2">
    <source>
        <dbReference type="EMBL" id="MBH5144062.1"/>
    </source>
</evidence>
<feature type="transmembrane region" description="Helical" evidence="1">
    <location>
        <begin position="121"/>
        <end position="139"/>
    </location>
</feature>
<name>A0A8I1D7B6_RHOER</name>
<keyword evidence="3" id="KW-1185">Reference proteome</keyword>
<dbReference type="EMBL" id="JAECSB010000054">
    <property type="protein sequence ID" value="MBH5144062.1"/>
    <property type="molecule type" value="Genomic_DNA"/>
</dbReference>
<sequence length="318" mass="33960">MVFISGAFFIGLGVATGAAPVSLVGVWIVLLAVPMVMTPRRRPASAVSENVRRVWVSPSTGQVSDSGRPDVDSVAGIVVPMIESVAAQTYLVLGRMFLVPAFLVAGAFWTMSGFGGSFLGPFYLVLAAISVVLILPKAVRALCGFALRSNDPLLALTEGGLWVDNGSVRMFYPWDDIEAVFPEKTRGYLSASIKPRPDTTPRMIKSRRWSLGQFVDKRGVLAIPAAVYDIDPVLLLAVISRAVYWPQTRSQLGAGYTITDLGNPLVRNVTVIDAAGGFIGTSDRGNFTLVQGSRAAAVLDQVLRHPTPVDLVLTSAAK</sequence>
<evidence type="ECO:0000313" key="3">
    <source>
        <dbReference type="Proteomes" id="UP000627573"/>
    </source>
</evidence>
<feature type="transmembrane region" description="Helical" evidence="1">
    <location>
        <begin position="90"/>
        <end position="109"/>
    </location>
</feature>
<keyword evidence="1" id="KW-0812">Transmembrane</keyword>
<evidence type="ECO:0000256" key="1">
    <source>
        <dbReference type="SAM" id="Phobius"/>
    </source>
</evidence>
<dbReference type="RefSeq" id="WP_197941220.1">
    <property type="nucleotide sequence ID" value="NZ_JAECSB010000054.1"/>
</dbReference>
<reference evidence="2 3" key="1">
    <citation type="submission" date="2020-12" db="EMBL/GenBank/DDBJ databases">
        <title>Draft genome sequence of furan degrading bacterial strain FUR100.</title>
        <authorList>
            <person name="Woiski C."/>
        </authorList>
    </citation>
    <scope>NUCLEOTIDE SEQUENCE [LARGE SCALE GENOMIC DNA]</scope>
    <source>
        <strain evidence="2 3">FUR100</strain>
    </source>
</reference>
<protein>
    <submittedName>
        <fullName evidence="2">Uncharacterized protein</fullName>
    </submittedName>
</protein>
<keyword evidence="1" id="KW-1133">Transmembrane helix</keyword>
<dbReference type="AlphaFoldDB" id="A0A8I1D7B6"/>
<comment type="caution">
    <text evidence="2">The sequence shown here is derived from an EMBL/GenBank/DDBJ whole genome shotgun (WGS) entry which is preliminary data.</text>
</comment>
<dbReference type="Proteomes" id="UP000627573">
    <property type="component" value="Unassembled WGS sequence"/>
</dbReference>